<keyword evidence="4" id="KW-0539">Nucleus</keyword>
<dbReference type="PANTHER" id="PTHR11599">
    <property type="entry name" value="PROTEASOME SUBUNIT ALPHA/BETA"/>
    <property type="match status" value="1"/>
</dbReference>
<dbReference type="Pfam" id="PF00227">
    <property type="entry name" value="Proteasome"/>
    <property type="match status" value="1"/>
</dbReference>
<dbReference type="NCBIfam" id="NF003075">
    <property type="entry name" value="PRK03996.1"/>
    <property type="match status" value="1"/>
</dbReference>
<keyword evidence="7" id="KW-1185">Reference proteome</keyword>
<dbReference type="InterPro" id="IPR013262">
    <property type="entry name" value="OMP_MIM1/TOM13_mt"/>
</dbReference>
<sequence>MSVYTSPSARPTDVTDLQEENDVTVISSQLSSDELVNNEDISTTHTIIEAGREEEKDANGQTVVSFNIWSILQKGAINLVLPFINGIMLGFGEIFAHEVGFKYGFVGARVQPPRRHLQQKPKPDGHVEYASEAVKRGMSAVGVKGSSCVVLGCEKRTTLKLQDPRITPSKICKVDGHVVLTFAGLNADARILVDKARVEAQSHRLNLEDPVSIEYLTKYVAGVQQKYTQSGGVRPFGIATMIAGFDVNDTTPKLYQTEPSGVFNAWKAHAIGRSAKTVKEFLEKNYEEGQTDEQTIKLTVKSLLEVVQTGAKNIEITVLRPQGSIEQLSVEEITKYVEEIEAEKQAEAEKKKPSSKE</sequence>
<dbReference type="InterPro" id="IPR016050">
    <property type="entry name" value="Proteasome_bsu_CS"/>
</dbReference>
<organism evidence="6 7">
    <name type="scientific">Candidozyma haemuli</name>
    <dbReference type="NCBI Taxonomy" id="45357"/>
    <lineage>
        <taxon>Eukaryota</taxon>
        <taxon>Fungi</taxon>
        <taxon>Dikarya</taxon>
        <taxon>Ascomycota</taxon>
        <taxon>Saccharomycotina</taxon>
        <taxon>Pichiomycetes</taxon>
        <taxon>Metschnikowiaceae</taxon>
        <taxon>Candidozyma</taxon>
    </lineage>
</organism>
<keyword evidence="3 5" id="KW-0647">Proteasome</keyword>
<name>A0ABX8ID05_9ASCO</name>
<accession>A0ABX8ID05</accession>
<dbReference type="PROSITE" id="PS51475">
    <property type="entry name" value="PROTEASOME_ALPHA_2"/>
    <property type="match status" value="1"/>
</dbReference>
<evidence type="ECO:0000256" key="4">
    <source>
        <dbReference type="ARBA" id="ARBA00023242"/>
    </source>
</evidence>
<proteinExistence type="inferred from homology"/>
<reference evidence="6 7" key="1">
    <citation type="submission" date="2021-06" db="EMBL/GenBank/DDBJ databases">
        <title>Candida outbreak in Lebanon.</title>
        <authorList>
            <person name="Finianos M."/>
        </authorList>
    </citation>
    <scope>NUCLEOTIDE SEQUENCE [LARGE SCALE GENOMIC DNA]</scope>
    <source>
        <strain evidence="6">CA3LBN</strain>
    </source>
</reference>
<evidence type="ECO:0000313" key="6">
    <source>
        <dbReference type="EMBL" id="QWU90443.1"/>
    </source>
</evidence>
<dbReference type="Gene3D" id="3.60.20.10">
    <property type="entry name" value="Glutamine Phosphoribosylpyrophosphate, subunit 1, domain 1"/>
    <property type="match status" value="1"/>
</dbReference>
<comment type="similarity">
    <text evidence="5">Belongs to the peptidase T1A family.</text>
</comment>
<dbReference type="SUPFAM" id="SSF56235">
    <property type="entry name" value="N-terminal nucleophile aminohydrolases (Ntn hydrolases)"/>
    <property type="match status" value="1"/>
</dbReference>
<evidence type="ECO:0000256" key="2">
    <source>
        <dbReference type="ARBA" id="ARBA00022490"/>
    </source>
</evidence>
<dbReference type="InterPro" id="IPR001353">
    <property type="entry name" value="Proteasome_sua/b"/>
</dbReference>
<gene>
    <name evidence="6" type="ORF">CA3LBN_004804</name>
</gene>
<dbReference type="EMBL" id="CP076667">
    <property type="protein sequence ID" value="QWU90443.1"/>
    <property type="molecule type" value="Genomic_DNA"/>
</dbReference>
<evidence type="ECO:0000256" key="1">
    <source>
        <dbReference type="ARBA" id="ARBA00004123"/>
    </source>
</evidence>
<evidence type="ECO:0000256" key="3">
    <source>
        <dbReference type="ARBA" id="ARBA00022942"/>
    </source>
</evidence>
<keyword evidence="2" id="KW-0963">Cytoplasm</keyword>
<dbReference type="PROSITE" id="PS00854">
    <property type="entry name" value="PROTEASOME_BETA_1"/>
    <property type="match status" value="1"/>
</dbReference>
<dbReference type="Pfam" id="PF08219">
    <property type="entry name" value="TOM13"/>
    <property type="match status" value="1"/>
</dbReference>
<dbReference type="CDD" id="cd03755">
    <property type="entry name" value="proteasome_alpha_type_7"/>
    <property type="match status" value="1"/>
</dbReference>
<dbReference type="Proteomes" id="UP000825434">
    <property type="component" value="Chromosome 7"/>
</dbReference>
<comment type="subcellular location">
    <subcellularLocation>
        <location evidence="1">Nucleus</location>
    </subcellularLocation>
</comment>
<dbReference type="InterPro" id="IPR023332">
    <property type="entry name" value="Proteasome_alpha-type"/>
</dbReference>
<dbReference type="InterPro" id="IPR029055">
    <property type="entry name" value="Ntn_hydrolases_N"/>
</dbReference>
<evidence type="ECO:0000256" key="5">
    <source>
        <dbReference type="PROSITE-ProRule" id="PRU00808"/>
    </source>
</evidence>
<dbReference type="InterPro" id="IPR050115">
    <property type="entry name" value="Proteasome_alpha"/>
</dbReference>
<evidence type="ECO:0000313" key="7">
    <source>
        <dbReference type="Proteomes" id="UP000825434"/>
    </source>
</evidence>
<protein>
    <submittedName>
        <fullName evidence="6">Uncharacterized protein</fullName>
    </submittedName>
</protein>